<evidence type="ECO:0000313" key="2">
    <source>
        <dbReference type="Proteomes" id="UP000653305"/>
    </source>
</evidence>
<sequence>RFSLIAGTRLTNKIERDFLTCLVKFSLGPTLVGEDNVELMAEKDSVFRRSFDGVVHSGFSMPCQNGFEKRKRCIPHSRRTSSVILEEGGDDVKSS</sequence>
<proteinExistence type="predicted"/>
<dbReference type="EMBL" id="BMAC01000844">
    <property type="protein sequence ID" value="GFQ03537.1"/>
    <property type="molecule type" value="Genomic_DNA"/>
</dbReference>
<reference evidence="1" key="1">
    <citation type="submission" date="2020-07" db="EMBL/GenBank/DDBJ databases">
        <title>Ethylene signaling mediates host invasion by parasitic plants.</title>
        <authorList>
            <person name="Yoshida S."/>
        </authorList>
    </citation>
    <scope>NUCLEOTIDE SEQUENCE</scope>
    <source>
        <strain evidence="1">Okayama</strain>
    </source>
</reference>
<protein>
    <submittedName>
        <fullName evidence="1">Uncharacterized protein</fullName>
    </submittedName>
</protein>
<name>A0A830CWF0_9LAMI</name>
<dbReference type="Proteomes" id="UP000653305">
    <property type="component" value="Unassembled WGS sequence"/>
</dbReference>
<gene>
    <name evidence="1" type="ORF">PHJA_002497500</name>
</gene>
<accession>A0A830CWF0</accession>
<evidence type="ECO:0000313" key="1">
    <source>
        <dbReference type="EMBL" id="GFQ03537.1"/>
    </source>
</evidence>
<organism evidence="1 2">
    <name type="scientific">Phtheirospermum japonicum</name>
    <dbReference type="NCBI Taxonomy" id="374723"/>
    <lineage>
        <taxon>Eukaryota</taxon>
        <taxon>Viridiplantae</taxon>
        <taxon>Streptophyta</taxon>
        <taxon>Embryophyta</taxon>
        <taxon>Tracheophyta</taxon>
        <taxon>Spermatophyta</taxon>
        <taxon>Magnoliopsida</taxon>
        <taxon>eudicotyledons</taxon>
        <taxon>Gunneridae</taxon>
        <taxon>Pentapetalae</taxon>
        <taxon>asterids</taxon>
        <taxon>lamiids</taxon>
        <taxon>Lamiales</taxon>
        <taxon>Orobanchaceae</taxon>
        <taxon>Orobanchaceae incertae sedis</taxon>
        <taxon>Phtheirospermum</taxon>
    </lineage>
</organism>
<comment type="caution">
    <text evidence="1">The sequence shown here is derived from an EMBL/GenBank/DDBJ whole genome shotgun (WGS) entry which is preliminary data.</text>
</comment>
<feature type="non-terminal residue" evidence="1">
    <location>
        <position position="1"/>
    </location>
</feature>
<keyword evidence="2" id="KW-1185">Reference proteome</keyword>
<dbReference type="AlphaFoldDB" id="A0A830CWF0"/>
<dbReference type="OrthoDB" id="1605119at2759"/>